<dbReference type="InterPro" id="IPR013519">
    <property type="entry name" value="Int_alpha_beta-p"/>
</dbReference>
<dbReference type="InterPro" id="IPR026444">
    <property type="entry name" value="Secre_tail"/>
</dbReference>
<evidence type="ECO:0000313" key="6">
    <source>
        <dbReference type="Proteomes" id="UP000677244"/>
    </source>
</evidence>
<dbReference type="Pfam" id="PF01839">
    <property type="entry name" value="FG-GAP"/>
    <property type="match status" value="7"/>
</dbReference>
<dbReference type="Proteomes" id="UP000677244">
    <property type="component" value="Unassembled WGS sequence"/>
</dbReference>
<dbReference type="NCBIfam" id="TIGR04183">
    <property type="entry name" value="Por_Secre_tail"/>
    <property type="match status" value="1"/>
</dbReference>
<dbReference type="RefSeq" id="WP_209138826.1">
    <property type="nucleotide sequence ID" value="NZ_JAGHKO010000001.1"/>
</dbReference>
<keyword evidence="2" id="KW-0677">Repeat</keyword>
<dbReference type="PROSITE" id="PS51470">
    <property type="entry name" value="FG_GAP"/>
    <property type="match status" value="7"/>
</dbReference>
<name>A0ABS3YS96_9BACT</name>
<reference evidence="5 6" key="1">
    <citation type="submission" date="2021-03" db="EMBL/GenBank/DDBJ databases">
        <title>Assistant Professor.</title>
        <authorList>
            <person name="Huq M.A."/>
        </authorList>
    </citation>
    <scope>NUCLEOTIDE SEQUENCE [LARGE SCALE GENOMIC DNA]</scope>
    <source>
        <strain evidence="5 6">MAH-29</strain>
    </source>
</reference>
<dbReference type="SMART" id="SM00191">
    <property type="entry name" value="Int_alpha"/>
    <property type="match status" value="7"/>
</dbReference>
<evidence type="ECO:0000256" key="2">
    <source>
        <dbReference type="ARBA" id="ARBA00022737"/>
    </source>
</evidence>
<dbReference type="EMBL" id="JAGHKO010000001">
    <property type="protein sequence ID" value="MBO9200789.1"/>
    <property type="molecule type" value="Genomic_DNA"/>
</dbReference>
<keyword evidence="3" id="KW-0325">Glycoprotein</keyword>
<feature type="domain" description="Secretion system C-terminal sorting" evidence="4">
    <location>
        <begin position="937"/>
        <end position="1006"/>
    </location>
</feature>
<dbReference type="PRINTS" id="PR01185">
    <property type="entry name" value="INTEGRINA"/>
</dbReference>
<organism evidence="5 6">
    <name type="scientific">Niastella soli</name>
    <dbReference type="NCBI Taxonomy" id="2821487"/>
    <lineage>
        <taxon>Bacteria</taxon>
        <taxon>Pseudomonadati</taxon>
        <taxon>Bacteroidota</taxon>
        <taxon>Chitinophagia</taxon>
        <taxon>Chitinophagales</taxon>
        <taxon>Chitinophagaceae</taxon>
        <taxon>Niastella</taxon>
    </lineage>
</organism>
<dbReference type="InterPro" id="IPR000413">
    <property type="entry name" value="Integrin_alpha"/>
</dbReference>
<gene>
    <name evidence="5" type="ORF">J7I42_10985</name>
</gene>
<comment type="caution">
    <text evidence="5">The sequence shown here is derived from an EMBL/GenBank/DDBJ whole genome shotgun (WGS) entry which is preliminary data.</text>
</comment>
<keyword evidence="1" id="KW-0732">Signal</keyword>
<dbReference type="PANTHER" id="PTHR23220">
    <property type="entry name" value="INTEGRIN ALPHA"/>
    <property type="match status" value="1"/>
</dbReference>
<dbReference type="InterPro" id="IPR028994">
    <property type="entry name" value="Integrin_alpha_N"/>
</dbReference>
<dbReference type="InterPro" id="IPR013517">
    <property type="entry name" value="FG-GAP"/>
</dbReference>
<evidence type="ECO:0000256" key="3">
    <source>
        <dbReference type="ARBA" id="ARBA00023180"/>
    </source>
</evidence>
<dbReference type="PANTHER" id="PTHR23220:SF122">
    <property type="entry name" value="INTEGRIN ALPHA-PS1"/>
    <property type="match status" value="1"/>
</dbReference>
<dbReference type="Pfam" id="PF18962">
    <property type="entry name" value="Por_Secre_tail"/>
    <property type="match status" value="1"/>
</dbReference>
<keyword evidence="6" id="KW-1185">Reference proteome</keyword>
<evidence type="ECO:0000256" key="1">
    <source>
        <dbReference type="ARBA" id="ARBA00022729"/>
    </source>
</evidence>
<accession>A0ABS3YS96</accession>
<protein>
    <submittedName>
        <fullName evidence="5">FG-GAP repeat protein</fullName>
    </submittedName>
</protein>
<evidence type="ECO:0000259" key="4">
    <source>
        <dbReference type="Pfam" id="PF18962"/>
    </source>
</evidence>
<dbReference type="SUPFAM" id="SSF69318">
    <property type="entry name" value="Integrin alpha N-terminal domain"/>
    <property type="match status" value="3"/>
</dbReference>
<evidence type="ECO:0000313" key="5">
    <source>
        <dbReference type="EMBL" id="MBO9200789.1"/>
    </source>
</evidence>
<sequence>MLKSLPFTVFIALLPLINTQIDQHAADEKLAALKIQPLLTGVISSYVSAPATLNADSLKKNNWYSEVLKKLQSREYEFSHAAEANTFTTPNRKNNLRFNYSCNGFTVQPRTTRVPVGKPEAIQVEDAIEYDNIPDWKVAFSLDKKQVGQGVWHINSNRAEYQTGNIIVQYLNNEEGMRQNFIVREPLNNKEDLKLRFNVSTNLQQQWQKEGLQFYHHKSGLVLAYNQLKVWDANGRPLEAAFEKDKNDYCIHVQSSNAVYPITIDPISTTPAAMLERNQASANFGYSVAGAGDVNGDGYSDVIVGAYMYDNGEADEGAAFIYHGSAAGLSTTAAAMLERNQASANFGYSVAGAGDVNGDGYSDVIVGAYMYDNGQADEGAAFIYHGSAAGISTTAAAMVESNQASANFGYSVAGAGDVNGDGYSDVIVGASMYDNGEVDEGAAFIYHGAAAGISTTAAATVESNQASANSGSSVSGAGDVNGDGYSDVIVGAPFFSDGEGNEGAAFIYHGSAAGISTTAAATVESNQFLAFLGISVAGAGDVNGDGYSDVIAGAYLYDHGESNEGAAFIYLGSAAGINTTAAALVESNQASASFGFSVAAAGDVNGDGYSDVIVGAYTYDNGISNEGAAFIYHGSAAGISTTAATMVESNQASAYLGSAVASAGDVNGDGYSDVIVGAYLYDNGESNEGAAFIYYGNSSGTGRRNNLRLYNTDLSTPISSANFSLPNFGAGLIAKSFLGSQKGKLVWETRLNYNAFSGTPITNSVLYTAQGSYTNLGITGTELKNLVVKVSGGRYTKIRARIKYDPVTAITGQLYSPWRYVDNVLLTTSLGALPVNLVSFNASWLTKGKTALLKFVTDNESATCCYEIEKSADGVHFTTIGKVTAKNTTRQSIYTYTDNSAGGQKLYYRLKIMFENGNSEYSNIQLLQSNSTMEIMVFPNPATDVLQLRVNNNYSVMNVQVINITGQVVQQFNNLSAAGQVISIPVTQLTSGTYFLSLQSDGKKQVLQFVKQ</sequence>
<dbReference type="Gene3D" id="2.130.10.130">
    <property type="entry name" value="Integrin alpha, N-terminal"/>
    <property type="match status" value="3"/>
</dbReference>
<proteinExistence type="predicted"/>